<dbReference type="PANTHER" id="PTHR11920">
    <property type="entry name" value="GUANYLYL CYCLASE"/>
    <property type="match status" value="1"/>
</dbReference>
<dbReference type="InterPro" id="IPR001245">
    <property type="entry name" value="Ser-Thr/Tyr_kinase_cat_dom"/>
</dbReference>
<dbReference type="PROSITE" id="PS00452">
    <property type="entry name" value="GUANYLATE_CYCLASE_1"/>
    <property type="match status" value="1"/>
</dbReference>
<dbReference type="SUPFAM" id="SSF56112">
    <property type="entry name" value="Protein kinase-like (PK-like)"/>
    <property type="match status" value="1"/>
</dbReference>
<dbReference type="Pfam" id="PF07714">
    <property type="entry name" value="PK_Tyr_Ser-Thr"/>
    <property type="match status" value="1"/>
</dbReference>
<keyword evidence="6 13" id="KW-1133">Transmembrane helix</keyword>
<dbReference type="GO" id="GO:0007168">
    <property type="term" value="P:receptor guanylyl cyclase signaling pathway"/>
    <property type="evidence" value="ECO:0007669"/>
    <property type="project" value="TreeGrafter"/>
</dbReference>
<dbReference type="Gene3D" id="3.30.70.1230">
    <property type="entry name" value="Nucleotide cyclase"/>
    <property type="match status" value="1"/>
</dbReference>
<evidence type="ECO:0000256" key="11">
    <source>
        <dbReference type="RuleBase" id="RU003431"/>
    </source>
</evidence>
<dbReference type="Gene3D" id="3.40.50.2300">
    <property type="match status" value="2"/>
</dbReference>
<evidence type="ECO:0000256" key="9">
    <source>
        <dbReference type="ARBA" id="ARBA00023293"/>
    </source>
</evidence>
<dbReference type="InterPro" id="IPR000719">
    <property type="entry name" value="Prot_kinase_dom"/>
</dbReference>
<organism evidence="16 17">
    <name type="scientific">Owenia fusiformis</name>
    <name type="common">Polychaete worm</name>
    <dbReference type="NCBI Taxonomy" id="6347"/>
    <lineage>
        <taxon>Eukaryota</taxon>
        <taxon>Metazoa</taxon>
        <taxon>Spiralia</taxon>
        <taxon>Lophotrochozoa</taxon>
        <taxon>Annelida</taxon>
        <taxon>Polychaeta</taxon>
        <taxon>Sedentaria</taxon>
        <taxon>Canalipalpata</taxon>
        <taxon>Sabellida</taxon>
        <taxon>Oweniida</taxon>
        <taxon>Oweniidae</taxon>
        <taxon>Owenia</taxon>
    </lineage>
</organism>
<evidence type="ECO:0000256" key="12">
    <source>
        <dbReference type="SAM" id="MobiDB-lite"/>
    </source>
</evidence>
<dbReference type="InterPro" id="IPR011645">
    <property type="entry name" value="HNOB_dom_associated"/>
</dbReference>
<comment type="similarity">
    <text evidence="10">Belongs to the adenylyl cyclase class-4/guanylyl cyclase family.</text>
</comment>
<evidence type="ECO:0000256" key="8">
    <source>
        <dbReference type="ARBA" id="ARBA00023239"/>
    </source>
</evidence>
<dbReference type="GO" id="GO:0004016">
    <property type="term" value="F:adenylate cyclase activity"/>
    <property type="evidence" value="ECO:0007669"/>
    <property type="project" value="TreeGrafter"/>
</dbReference>
<feature type="domain" description="Guanylate cyclase" evidence="15">
    <location>
        <begin position="859"/>
        <end position="989"/>
    </location>
</feature>
<dbReference type="OrthoDB" id="1890790at2759"/>
<feature type="transmembrane region" description="Helical" evidence="13">
    <location>
        <begin position="445"/>
        <end position="466"/>
    </location>
</feature>
<gene>
    <name evidence="16" type="ORF">OFUS_LOCUS7586</name>
</gene>
<keyword evidence="7 13" id="KW-0472">Membrane</keyword>
<evidence type="ECO:0000313" key="17">
    <source>
        <dbReference type="Proteomes" id="UP000749559"/>
    </source>
</evidence>
<feature type="region of interest" description="Disordered" evidence="12">
    <location>
        <begin position="1105"/>
        <end position="1136"/>
    </location>
</feature>
<dbReference type="Pfam" id="PF07701">
    <property type="entry name" value="HNOBA"/>
    <property type="match status" value="1"/>
</dbReference>
<dbReference type="InterPro" id="IPR011009">
    <property type="entry name" value="Kinase-like_dom_sf"/>
</dbReference>
<comment type="subcellular location">
    <subcellularLocation>
        <location evidence="1">Membrane</location>
        <topology evidence="1">Single-pass type I membrane protein</topology>
    </subcellularLocation>
</comment>
<dbReference type="FunFam" id="3.30.70.1230:FF:000013">
    <property type="entry name" value="Guanylate cyclase"/>
    <property type="match status" value="1"/>
</dbReference>
<evidence type="ECO:0000256" key="3">
    <source>
        <dbReference type="ARBA" id="ARBA00022692"/>
    </source>
</evidence>
<dbReference type="GO" id="GO:0005886">
    <property type="term" value="C:plasma membrane"/>
    <property type="evidence" value="ECO:0007669"/>
    <property type="project" value="TreeGrafter"/>
</dbReference>
<dbReference type="SUPFAM" id="SSF53822">
    <property type="entry name" value="Periplasmic binding protein-like I"/>
    <property type="match status" value="1"/>
</dbReference>
<dbReference type="Gene3D" id="1.10.510.10">
    <property type="entry name" value="Transferase(Phosphotransferase) domain 1"/>
    <property type="match status" value="1"/>
</dbReference>
<feature type="domain" description="Protein kinase" evidence="14">
    <location>
        <begin position="519"/>
        <end position="785"/>
    </location>
</feature>
<dbReference type="InterPro" id="IPR050401">
    <property type="entry name" value="Cyclic_nucleotide_synthase"/>
</dbReference>
<keyword evidence="3 13" id="KW-0812">Transmembrane</keyword>
<dbReference type="InterPro" id="IPR028082">
    <property type="entry name" value="Peripla_BP_I"/>
</dbReference>
<comment type="caution">
    <text evidence="16">The sequence shown here is derived from an EMBL/GenBank/DDBJ whole genome shotgun (WGS) entry which is preliminary data.</text>
</comment>
<feature type="region of interest" description="Disordered" evidence="12">
    <location>
        <begin position="1176"/>
        <end position="1195"/>
    </location>
</feature>
<dbReference type="SMART" id="SM00044">
    <property type="entry name" value="CYCc"/>
    <property type="match status" value="1"/>
</dbReference>
<dbReference type="GO" id="GO:0001653">
    <property type="term" value="F:peptide receptor activity"/>
    <property type="evidence" value="ECO:0007669"/>
    <property type="project" value="TreeGrafter"/>
</dbReference>
<dbReference type="EMBL" id="CAIIXF020000004">
    <property type="protein sequence ID" value="CAH1780954.1"/>
    <property type="molecule type" value="Genomic_DNA"/>
</dbReference>
<evidence type="ECO:0000256" key="4">
    <source>
        <dbReference type="ARBA" id="ARBA00022729"/>
    </source>
</evidence>
<feature type="compositionally biased region" description="Basic residues" evidence="12">
    <location>
        <begin position="1176"/>
        <end position="1185"/>
    </location>
</feature>
<dbReference type="EC" id="4.6.1.2" evidence="2 11"/>
<dbReference type="CDD" id="cd07302">
    <property type="entry name" value="CHD"/>
    <property type="match status" value="1"/>
</dbReference>
<feature type="transmembrane region" description="Helical" evidence="13">
    <location>
        <begin position="12"/>
        <end position="31"/>
    </location>
</feature>
<dbReference type="InterPro" id="IPR001828">
    <property type="entry name" value="ANF_lig-bd_rcpt"/>
</dbReference>
<dbReference type="PROSITE" id="PS50125">
    <property type="entry name" value="GUANYLATE_CYCLASE_2"/>
    <property type="match status" value="1"/>
</dbReference>
<protein>
    <recommendedName>
        <fullName evidence="2 11">Guanylate cyclase</fullName>
        <ecNumber evidence="2 11">4.6.1.2</ecNumber>
    </recommendedName>
</protein>
<dbReference type="PANTHER" id="PTHR11920:SF462">
    <property type="entry name" value="GUANYLATE CYCLASE"/>
    <property type="match status" value="1"/>
</dbReference>
<dbReference type="Pfam" id="PF01094">
    <property type="entry name" value="ANF_receptor"/>
    <property type="match status" value="1"/>
</dbReference>
<keyword evidence="17" id="KW-1185">Reference proteome</keyword>
<keyword evidence="8 10" id="KW-0456">Lyase</keyword>
<dbReference type="PROSITE" id="PS50011">
    <property type="entry name" value="PROTEIN_KINASE_DOM"/>
    <property type="match status" value="1"/>
</dbReference>
<evidence type="ECO:0000313" key="16">
    <source>
        <dbReference type="EMBL" id="CAH1780954.1"/>
    </source>
</evidence>
<evidence type="ECO:0000256" key="1">
    <source>
        <dbReference type="ARBA" id="ARBA00004479"/>
    </source>
</evidence>
<evidence type="ECO:0000259" key="14">
    <source>
        <dbReference type="PROSITE" id="PS50011"/>
    </source>
</evidence>
<dbReference type="InterPro" id="IPR018297">
    <property type="entry name" value="A/G_cyclase_CS"/>
</dbReference>
<dbReference type="InterPro" id="IPR029787">
    <property type="entry name" value="Nucleotide_cyclase"/>
</dbReference>
<name>A0A8S4NHD7_OWEFU</name>
<evidence type="ECO:0000256" key="2">
    <source>
        <dbReference type="ARBA" id="ARBA00012202"/>
    </source>
</evidence>
<dbReference type="GO" id="GO:0004383">
    <property type="term" value="F:guanylate cyclase activity"/>
    <property type="evidence" value="ECO:0007669"/>
    <property type="project" value="UniProtKB-EC"/>
</dbReference>
<keyword evidence="9 11" id="KW-0141">cGMP biosynthesis</keyword>
<evidence type="ECO:0000256" key="13">
    <source>
        <dbReference type="SAM" id="Phobius"/>
    </source>
</evidence>
<evidence type="ECO:0000256" key="7">
    <source>
        <dbReference type="ARBA" id="ARBA00023136"/>
    </source>
</evidence>
<dbReference type="SUPFAM" id="SSF55073">
    <property type="entry name" value="Nucleotide cyclase"/>
    <property type="match status" value="1"/>
</dbReference>
<sequence>MSPLSILTRADHLLYNIIYIFILIFYTVFGLSQYATSRTNSNLVIFIPQCIDDGNMTTVTDHYRALTTKAIEMGKAFAHGESVNISVKFYPMCSFSSAMESLSKVSSKVNNTSMVWIGPPRTEYCDIITRFAEDSNVILITPTCPNTHPRNKIIHTMVTDSQAANAYAALLNHFKWRNYVIVASPGRRWIELSGVIHKILSNEGFIAKKIIETDSRAVDDDIIKTIPENVKATILCMEDSRVNEFIQTAKKMKDILHDMVFFTMPTEYLPNNTHIIPDAALFILQPTAPSAGTIWEFDDVYYNETNPQMTTRVDRSVNSEKVTGIEELYSTAVYLAAYAVNLLHTSGTFATPDSIKEMLTSTYVKRDNSGILLDAHSERVFDFELLDYNPNMMQYSRVMTIGHFGDVTLTPGAHIDWPKGSPIKADRCFKGTDCSNELVCSTVEYILIILASVMLTIGAIVISFIIRRRIHKRELSRGPNKVLLTADDVTFVNRREQGRSFRSLQSAIFEKPDLLKGSMHTGSMSSLSEFGELGECNNISETARLNGDLVYVKELDIKGFEVKNKAMVLIKQLRDIRNENVTAFMGCYIDPLRPAFIVEYCSRRSLEDVIHNEDIKLDWSFKLSLLTDLVRGMRYLHSSPIKVHGYLKSGNCVIDSRWQLKVTDFGVKRMHSIYQVKPERQAKELLWTAPECLRDPLLMETGSQKADVYSFAIVMQELILRGYPYCMMELSAEDIIKKIRKPPPLIRPSVSQKEAPPQYIQIMKQCWCEMSEMRPSFEQIYQQFREQTKGKKTNIVDTMFKMLEKYSTDLENIVRDRTMQLEDEKKKTDQLLTRMLPPTVAESLKIGDPVAAEHFDEVTIYFSDIVGFTTISAMSSPMQVVDLLNDLYTMFDMHIDCHDVYKVETIGDAYMCASGLPVRNGNRHAGEISHMALDLLSGCGTFVIRHNPDIPLRVRIGLHTGPCVAGVVGLTMPRYCLFGDTVNTASRMESTGQPSRIHISESTKLKLDELGGYDCEFRGEVELKGKGMHKTYWLTGMNGFDKPLPRPSDPNMLSNHGLASILQNDSNPTQTKVKQWVQPTQSNTSLPGTTDNLLTCAKPTIDVKSTPSKRVSIKLKGEHEGSHSRPNVPGSLSNERKHNSLDEINVKLSTAPPRSTCAWSDDIKPDDIDISTMKRKSSLKQHGISHKNNSSAGRERAASVKLNIFDAIRSPSKLQNGLLQRSRSYRTNKHNESTA</sequence>
<dbReference type="GO" id="GO:0004672">
    <property type="term" value="F:protein kinase activity"/>
    <property type="evidence" value="ECO:0007669"/>
    <property type="project" value="InterPro"/>
</dbReference>
<proteinExistence type="inferred from homology"/>
<evidence type="ECO:0000256" key="6">
    <source>
        <dbReference type="ARBA" id="ARBA00022989"/>
    </source>
</evidence>
<evidence type="ECO:0000259" key="15">
    <source>
        <dbReference type="PROSITE" id="PS50125"/>
    </source>
</evidence>
<accession>A0A8S4NHD7</accession>
<keyword evidence="4" id="KW-0732">Signal</keyword>
<dbReference type="Proteomes" id="UP000749559">
    <property type="component" value="Unassembled WGS sequence"/>
</dbReference>
<dbReference type="Pfam" id="PF00211">
    <property type="entry name" value="Guanylate_cyc"/>
    <property type="match status" value="1"/>
</dbReference>
<dbReference type="InterPro" id="IPR001054">
    <property type="entry name" value="A/G_cyclase"/>
</dbReference>
<dbReference type="FunFam" id="1.10.510.10:FF:001933">
    <property type="entry name" value="Guanylate cyclase"/>
    <property type="match status" value="1"/>
</dbReference>
<keyword evidence="5" id="KW-0547">Nucleotide-binding</keyword>
<dbReference type="GO" id="GO:0035556">
    <property type="term" value="P:intracellular signal transduction"/>
    <property type="evidence" value="ECO:0007669"/>
    <property type="project" value="InterPro"/>
</dbReference>
<comment type="catalytic activity">
    <reaction evidence="11">
        <text>GTP = 3',5'-cyclic GMP + diphosphate</text>
        <dbReference type="Rhea" id="RHEA:13665"/>
        <dbReference type="ChEBI" id="CHEBI:33019"/>
        <dbReference type="ChEBI" id="CHEBI:37565"/>
        <dbReference type="ChEBI" id="CHEBI:57746"/>
        <dbReference type="EC" id="4.6.1.2"/>
    </reaction>
</comment>
<reference evidence="16" key="1">
    <citation type="submission" date="2022-03" db="EMBL/GenBank/DDBJ databases">
        <authorList>
            <person name="Martin C."/>
        </authorList>
    </citation>
    <scope>NUCLEOTIDE SEQUENCE</scope>
</reference>
<evidence type="ECO:0000256" key="5">
    <source>
        <dbReference type="ARBA" id="ARBA00022741"/>
    </source>
</evidence>
<dbReference type="AlphaFoldDB" id="A0A8S4NHD7"/>
<evidence type="ECO:0000256" key="10">
    <source>
        <dbReference type="RuleBase" id="RU000405"/>
    </source>
</evidence>
<dbReference type="GO" id="GO:0005524">
    <property type="term" value="F:ATP binding"/>
    <property type="evidence" value="ECO:0007669"/>
    <property type="project" value="InterPro"/>
</dbReference>